<comment type="similarity">
    <text evidence="1">Belongs to the EXO5 family.</text>
</comment>
<proteinExistence type="inferred from homology"/>
<reference evidence="3" key="1">
    <citation type="submission" date="2025-08" db="UniProtKB">
        <authorList>
            <consortium name="RefSeq"/>
        </authorList>
    </citation>
    <scope>IDENTIFICATION</scope>
    <source>
        <tissue evidence="3">Fruit stalk</tissue>
    </source>
</reference>
<dbReference type="GO" id="GO:0036297">
    <property type="term" value="P:interstrand cross-link repair"/>
    <property type="evidence" value="ECO:0007669"/>
    <property type="project" value="TreeGrafter"/>
</dbReference>
<organism evidence="2 3">
    <name type="scientific">Durio zibethinus</name>
    <name type="common">Durian</name>
    <dbReference type="NCBI Taxonomy" id="66656"/>
    <lineage>
        <taxon>Eukaryota</taxon>
        <taxon>Viridiplantae</taxon>
        <taxon>Streptophyta</taxon>
        <taxon>Embryophyta</taxon>
        <taxon>Tracheophyta</taxon>
        <taxon>Spermatophyta</taxon>
        <taxon>Magnoliopsida</taxon>
        <taxon>eudicotyledons</taxon>
        <taxon>Gunneridae</taxon>
        <taxon>Pentapetalae</taxon>
        <taxon>rosids</taxon>
        <taxon>malvids</taxon>
        <taxon>Malvales</taxon>
        <taxon>Malvaceae</taxon>
        <taxon>Helicteroideae</taxon>
        <taxon>Durio</taxon>
    </lineage>
</organism>
<protein>
    <submittedName>
        <fullName evidence="3">Exonuclease V, chloroplastic-like isoform X1</fullName>
    </submittedName>
</protein>
<evidence type="ECO:0000313" key="3">
    <source>
        <dbReference type="RefSeq" id="XP_022752454.1"/>
    </source>
</evidence>
<dbReference type="KEGG" id="dzi:111301216"/>
<keyword evidence="2" id="KW-1185">Reference proteome</keyword>
<dbReference type="InterPro" id="IPR019190">
    <property type="entry name" value="EXOV"/>
</dbReference>
<name>A0A6P5ZI96_DURZI</name>
<dbReference type="OrthoDB" id="354769at2759"/>
<dbReference type="Proteomes" id="UP000515121">
    <property type="component" value="Unplaced"/>
</dbReference>
<dbReference type="PANTHER" id="PTHR14464:SF4">
    <property type="entry name" value="EXONUCLEASE V"/>
    <property type="match status" value="1"/>
</dbReference>
<dbReference type="PANTHER" id="PTHR14464">
    <property type="entry name" value="EXONUCLEASE V"/>
    <property type="match status" value="1"/>
</dbReference>
<gene>
    <name evidence="3" type="primary">LOC111301216</name>
</gene>
<dbReference type="GO" id="GO:0045145">
    <property type="term" value="F:single-stranded DNA 5'-3' DNA exonuclease activity"/>
    <property type="evidence" value="ECO:0007669"/>
    <property type="project" value="InterPro"/>
</dbReference>
<sequence>MTESPQNNTPPNPDSQEVTVPIIPIEFVSEEEMALIEAAYAASRSSLSSSSSSISSSICSPSRFQSKTKTIQSITLLSKRCLSGSTVLDIEDSGNLTSTQKRSRVAQPFLHRFRRKRGLSVTDITATEWCEKQMEFVLLFGNRKINKAMKAGQARHVKLEEEVVNKVEVCVQSVEDTWAVKFINFITGANQLLFEGLTRELPLIGFVEGVCLVGVIDEIQMPAKGSDRRPILIDTKTRAQDSLPAEPQRRNGRLQLMCYKNLWDTLVADSFPSRQFFNLFSLDPSYILSEDIIEKTTNSGFPAKTLDDVVGYYRNTCLTQIVVFSPTIAVQTLDDVVGYYRNTCNMLPVTHNQLILRYELQKDQSVLGEDQFAYDPDWLKRQIQGSLEFWLGEREASYTPEEERWKCRHCQFASICPGNPFKLEKEH</sequence>
<dbReference type="GO" id="GO:0005634">
    <property type="term" value="C:nucleus"/>
    <property type="evidence" value="ECO:0007669"/>
    <property type="project" value="TreeGrafter"/>
</dbReference>
<evidence type="ECO:0000256" key="1">
    <source>
        <dbReference type="ARBA" id="ARBA00009797"/>
    </source>
</evidence>
<dbReference type="GeneID" id="111301216"/>
<dbReference type="Pfam" id="PF09810">
    <property type="entry name" value="Exo5"/>
    <property type="match status" value="2"/>
</dbReference>
<dbReference type="AlphaFoldDB" id="A0A6P5ZI96"/>
<accession>A0A6P5ZI96</accession>
<dbReference type="RefSeq" id="XP_022752454.1">
    <property type="nucleotide sequence ID" value="XM_022896719.1"/>
</dbReference>
<evidence type="ECO:0000313" key="2">
    <source>
        <dbReference type="Proteomes" id="UP000515121"/>
    </source>
</evidence>